<evidence type="ECO:0000313" key="2">
    <source>
        <dbReference type="EMBL" id="GGA53865.1"/>
    </source>
</evidence>
<dbReference type="EMBL" id="BMKB01000004">
    <property type="protein sequence ID" value="GGA53865.1"/>
    <property type="molecule type" value="Genomic_DNA"/>
</dbReference>
<keyword evidence="1" id="KW-0472">Membrane</keyword>
<dbReference type="AlphaFoldDB" id="A0A916RE32"/>
<organism evidence="2 3">
    <name type="scientific">Pelagibacterium lentulum</name>
    <dbReference type="NCBI Taxonomy" id="2029865"/>
    <lineage>
        <taxon>Bacteria</taxon>
        <taxon>Pseudomonadati</taxon>
        <taxon>Pseudomonadota</taxon>
        <taxon>Alphaproteobacteria</taxon>
        <taxon>Hyphomicrobiales</taxon>
        <taxon>Devosiaceae</taxon>
        <taxon>Pelagibacterium</taxon>
    </lineage>
</organism>
<keyword evidence="3" id="KW-1185">Reference proteome</keyword>
<evidence type="ECO:0000256" key="1">
    <source>
        <dbReference type="SAM" id="Phobius"/>
    </source>
</evidence>
<keyword evidence="1" id="KW-1133">Transmembrane helix</keyword>
<dbReference type="RefSeq" id="WP_164734920.1">
    <property type="nucleotide sequence ID" value="NZ_BMKB01000004.1"/>
</dbReference>
<name>A0A916RE32_9HYPH</name>
<proteinExistence type="predicted"/>
<accession>A0A916RE32</accession>
<reference evidence="2 3" key="1">
    <citation type="journal article" date="2014" name="Int. J. Syst. Evol. Microbiol.">
        <title>Complete genome sequence of Corynebacterium casei LMG S-19264T (=DSM 44701T), isolated from a smear-ripened cheese.</title>
        <authorList>
            <consortium name="US DOE Joint Genome Institute (JGI-PGF)"/>
            <person name="Walter F."/>
            <person name="Albersmeier A."/>
            <person name="Kalinowski J."/>
            <person name="Ruckert C."/>
        </authorList>
    </citation>
    <scope>NUCLEOTIDE SEQUENCE [LARGE SCALE GENOMIC DNA]</scope>
    <source>
        <strain evidence="2 3">CGMCC 1.15896</strain>
    </source>
</reference>
<sequence>MATQKSINRALGQTAVGVVISLFLAAKTAMIWGWMPALAVLVVGVLIAAVVFSRL</sequence>
<keyword evidence="1" id="KW-0812">Transmembrane</keyword>
<dbReference type="Proteomes" id="UP000596977">
    <property type="component" value="Unassembled WGS sequence"/>
</dbReference>
<protein>
    <submittedName>
        <fullName evidence="2">Uncharacterized protein</fullName>
    </submittedName>
</protein>
<evidence type="ECO:0000313" key="3">
    <source>
        <dbReference type="Proteomes" id="UP000596977"/>
    </source>
</evidence>
<gene>
    <name evidence="2" type="ORF">GCM10011499_24970</name>
</gene>
<feature type="transmembrane region" description="Helical" evidence="1">
    <location>
        <begin position="7"/>
        <end position="25"/>
    </location>
</feature>
<feature type="transmembrane region" description="Helical" evidence="1">
    <location>
        <begin position="31"/>
        <end position="52"/>
    </location>
</feature>
<comment type="caution">
    <text evidence="2">The sequence shown here is derived from an EMBL/GenBank/DDBJ whole genome shotgun (WGS) entry which is preliminary data.</text>
</comment>